<accession>A0AAI8VXW9</accession>
<evidence type="ECO:0000313" key="2">
    <source>
        <dbReference type="EMBL" id="CAJ2512448.1"/>
    </source>
</evidence>
<evidence type="ECO:0000313" key="3">
    <source>
        <dbReference type="Proteomes" id="UP001295740"/>
    </source>
</evidence>
<organism evidence="2 3">
    <name type="scientific">Anthostomella pinea</name>
    <dbReference type="NCBI Taxonomy" id="933095"/>
    <lineage>
        <taxon>Eukaryota</taxon>
        <taxon>Fungi</taxon>
        <taxon>Dikarya</taxon>
        <taxon>Ascomycota</taxon>
        <taxon>Pezizomycotina</taxon>
        <taxon>Sordariomycetes</taxon>
        <taxon>Xylariomycetidae</taxon>
        <taxon>Xylariales</taxon>
        <taxon>Xylariaceae</taxon>
        <taxon>Anthostomella</taxon>
    </lineage>
</organism>
<dbReference type="AlphaFoldDB" id="A0AAI8VXW9"/>
<feature type="compositionally biased region" description="Polar residues" evidence="1">
    <location>
        <begin position="44"/>
        <end position="53"/>
    </location>
</feature>
<dbReference type="EMBL" id="CAUWAG010000019">
    <property type="protein sequence ID" value="CAJ2512448.1"/>
    <property type="molecule type" value="Genomic_DNA"/>
</dbReference>
<dbReference type="Proteomes" id="UP001295740">
    <property type="component" value="Unassembled WGS sequence"/>
</dbReference>
<name>A0AAI8VXW9_9PEZI</name>
<keyword evidence="3" id="KW-1185">Reference proteome</keyword>
<evidence type="ECO:0000256" key="1">
    <source>
        <dbReference type="SAM" id="MobiDB-lite"/>
    </source>
</evidence>
<reference evidence="2" key="1">
    <citation type="submission" date="2023-10" db="EMBL/GenBank/DDBJ databases">
        <authorList>
            <person name="Hackl T."/>
        </authorList>
    </citation>
    <scope>NUCLEOTIDE SEQUENCE</scope>
</reference>
<protein>
    <submittedName>
        <fullName evidence="2">Uu.00g054630.m01.CDS01</fullName>
    </submittedName>
</protein>
<feature type="compositionally biased region" description="Polar residues" evidence="1">
    <location>
        <begin position="16"/>
        <end position="25"/>
    </location>
</feature>
<comment type="caution">
    <text evidence="2">The sequence shown here is derived from an EMBL/GenBank/DDBJ whole genome shotgun (WGS) entry which is preliminary data.</text>
</comment>
<sequence>MPADASNDTDRAGETPASNHTTSTRAQDRMLPAPAIRHQGGPNTGYTRQSAVTPSDHRRRYSFETQGSRSSGTNSDPFDQQQPLLTLARAPNASEKGLRTGVVSSIPARSSWSPPYRGHSSHDIDVGRRPGVPALAAVSMSGQKPAVRPCGPPDETLLECPQTVALNYQTICARLPDNATWYSPLEPQWAQLVACEACYEDKVRSSPFSERFVVLANSEVKHDDQVCQFGRPYLATALEHHGPAGDWQGFVSAASRRAHVAECRSKRRTYVRGRTWYRFRRRMTGLRICEACYLDRVASMPFAPEFQRLSHDELATLDEEQVICAFSVISISLAWGSAVVRNDYGIFCNAVKVIMQSHPCDAGGIKGVPWYTIEGGGSGFNVCQACYAGIICPYELGQFFILAQRDPEVRLLCDLHPTAPRFPLFVRKLAQAVNVADFSIFSLYAQRLCSIPICPRAQAKSDTPWYFLEDCAVCPECYETVVSHTALAGQIAVTYTRVRRPTLCGLYSMSMKRRWAAACTSGKIDEFVRFARHRLQVYGRTVPVMEHMLQAKSQQMKQALDYGVLSVSYDAGERHARTEGAGDGYLHGNAEVGWHHTWHGAESARLTSKMMEGILRAQRGDEWTTMAHLEEEWAEVE</sequence>
<feature type="compositionally biased region" description="Polar residues" evidence="1">
    <location>
        <begin position="63"/>
        <end position="84"/>
    </location>
</feature>
<proteinExistence type="predicted"/>
<feature type="region of interest" description="Disordered" evidence="1">
    <location>
        <begin position="1"/>
        <end position="128"/>
    </location>
</feature>
<gene>
    <name evidence="2" type="ORF">KHLLAP_LOCUS12916</name>
</gene>